<reference evidence="2 3" key="1">
    <citation type="submission" date="2024-01" db="EMBL/GenBank/DDBJ databases">
        <title>The genomes of 5 underutilized Papilionoideae crops provide insights into root nodulation and disease resistance.</title>
        <authorList>
            <person name="Yuan L."/>
        </authorList>
    </citation>
    <scope>NUCLEOTIDE SEQUENCE [LARGE SCALE GENOMIC DNA]</scope>
    <source>
        <strain evidence="2">LY-2023</strain>
        <tissue evidence="2">Leaf</tissue>
    </source>
</reference>
<comment type="caution">
    <text evidence="2">The sequence shown here is derived from an EMBL/GenBank/DDBJ whole genome shotgun (WGS) entry which is preliminary data.</text>
</comment>
<keyword evidence="1" id="KW-0812">Transmembrane</keyword>
<organism evidence="2 3">
    <name type="scientific">Clitoria ternatea</name>
    <name type="common">Butterfly pea</name>
    <dbReference type="NCBI Taxonomy" id="43366"/>
    <lineage>
        <taxon>Eukaryota</taxon>
        <taxon>Viridiplantae</taxon>
        <taxon>Streptophyta</taxon>
        <taxon>Embryophyta</taxon>
        <taxon>Tracheophyta</taxon>
        <taxon>Spermatophyta</taxon>
        <taxon>Magnoliopsida</taxon>
        <taxon>eudicotyledons</taxon>
        <taxon>Gunneridae</taxon>
        <taxon>Pentapetalae</taxon>
        <taxon>rosids</taxon>
        <taxon>fabids</taxon>
        <taxon>Fabales</taxon>
        <taxon>Fabaceae</taxon>
        <taxon>Papilionoideae</taxon>
        <taxon>50 kb inversion clade</taxon>
        <taxon>NPAAA clade</taxon>
        <taxon>indigoferoid/millettioid clade</taxon>
        <taxon>Phaseoleae</taxon>
        <taxon>Clitoria</taxon>
    </lineage>
</organism>
<gene>
    <name evidence="2" type="ORF">RJT34_30022</name>
</gene>
<evidence type="ECO:0000313" key="2">
    <source>
        <dbReference type="EMBL" id="KAK7262449.1"/>
    </source>
</evidence>
<dbReference type="EMBL" id="JAYKXN010000008">
    <property type="protein sequence ID" value="KAK7262449.1"/>
    <property type="molecule type" value="Genomic_DNA"/>
</dbReference>
<proteinExistence type="predicted"/>
<evidence type="ECO:0000313" key="3">
    <source>
        <dbReference type="Proteomes" id="UP001359559"/>
    </source>
</evidence>
<protein>
    <submittedName>
        <fullName evidence="2">Uncharacterized protein</fullName>
    </submittedName>
</protein>
<dbReference type="AlphaFoldDB" id="A0AAN9I296"/>
<keyword evidence="1" id="KW-1133">Transmembrane helix</keyword>
<sequence length="115" mass="12320">MSPPFVPSFTHTSAANIALLVMLQSCVIVSAMLGSGRKQVMLNGGGHGKKDSMSYVCEDGWVIDEGEKGRKKVSGGGLVLPKMGSKANNSRRRVNAIGCRGCDWRVVVLMVVERI</sequence>
<name>A0AAN9I296_CLITE</name>
<accession>A0AAN9I296</accession>
<evidence type="ECO:0000256" key="1">
    <source>
        <dbReference type="SAM" id="Phobius"/>
    </source>
</evidence>
<feature type="transmembrane region" description="Helical" evidence="1">
    <location>
        <begin position="12"/>
        <end position="33"/>
    </location>
</feature>
<dbReference type="Proteomes" id="UP001359559">
    <property type="component" value="Unassembled WGS sequence"/>
</dbReference>
<keyword evidence="3" id="KW-1185">Reference proteome</keyword>
<keyword evidence="1" id="KW-0472">Membrane</keyword>